<keyword evidence="6 9" id="KW-1133">Transmembrane helix</keyword>
<evidence type="ECO:0000256" key="6">
    <source>
        <dbReference type="ARBA" id="ARBA00022989"/>
    </source>
</evidence>
<organism evidence="10 11">
    <name type="scientific">Shinella pollutisoli</name>
    <dbReference type="NCBI Taxonomy" id="2250594"/>
    <lineage>
        <taxon>Bacteria</taxon>
        <taxon>Pseudomonadati</taxon>
        <taxon>Pseudomonadota</taxon>
        <taxon>Alphaproteobacteria</taxon>
        <taxon>Hyphomicrobiales</taxon>
        <taxon>Rhizobiaceae</taxon>
        <taxon>Shinella</taxon>
    </lineage>
</organism>
<feature type="transmembrane region" description="Helical" evidence="9">
    <location>
        <begin position="360"/>
        <end position="381"/>
    </location>
</feature>
<feature type="transmembrane region" description="Helical" evidence="9">
    <location>
        <begin position="298"/>
        <end position="316"/>
    </location>
</feature>
<evidence type="ECO:0000256" key="7">
    <source>
        <dbReference type="ARBA" id="ARBA00023136"/>
    </source>
</evidence>
<keyword evidence="4" id="KW-0997">Cell inner membrane</keyword>
<evidence type="ECO:0000256" key="4">
    <source>
        <dbReference type="ARBA" id="ARBA00022519"/>
    </source>
</evidence>
<evidence type="ECO:0000256" key="8">
    <source>
        <dbReference type="ARBA" id="ARBA00035655"/>
    </source>
</evidence>
<dbReference type="Pfam" id="PF04143">
    <property type="entry name" value="Sulf_transp"/>
    <property type="match status" value="1"/>
</dbReference>
<comment type="subcellular location">
    <subcellularLocation>
        <location evidence="1">Cell inner membrane</location>
        <topology evidence="1">Multi-pass membrane protein</topology>
    </subcellularLocation>
</comment>
<evidence type="ECO:0000313" key="11">
    <source>
        <dbReference type="Proteomes" id="UP001595377"/>
    </source>
</evidence>
<sequence>MSPIAARLLCLSVLVLVLAWSIWLAQDAGGRALSFSLVAGAAFGIVLQRGRFCFLCNLRDFVEERDASGVIAVLVALAAGIVLYQAVLGAWVPVPQPDRLPPNAHVGPVGPVLAAAAFTFGLGMAVSGSCLSAHLYRLGEGAFGSIAALLGAAAGFLIGFSTWNRLYTLTVFDDPPIWLPGIAGYAGATLAGLLVLGSIAWLVLRSARPAPKSEPHAASPYEAIFVRRWPPVVTGLLVAAIGAFAYLRVAPLGVTAELGSLVRTGGLSLGLVPETLVGLDTVRGCVSAVKAALLSPNGLFVAGMVLASFAAALAAGRFRPSWPGLSGLAARFAGGVLMGWGAMTGLGCTVGVLLSGIQAGAVSGWVFLVFCTLGAVLGLAARRRILRAG</sequence>
<reference evidence="11" key="1">
    <citation type="journal article" date="2019" name="Int. J. Syst. Evol. Microbiol.">
        <title>The Global Catalogue of Microorganisms (GCM) 10K type strain sequencing project: providing services to taxonomists for standard genome sequencing and annotation.</title>
        <authorList>
            <consortium name="The Broad Institute Genomics Platform"/>
            <consortium name="The Broad Institute Genome Sequencing Center for Infectious Disease"/>
            <person name="Wu L."/>
            <person name="Ma J."/>
        </authorList>
    </citation>
    <scope>NUCLEOTIDE SEQUENCE [LARGE SCALE GENOMIC DNA]</scope>
    <source>
        <strain evidence="11">KCTC 52677</strain>
    </source>
</reference>
<feature type="transmembrane region" description="Helical" evidence="9">
    <location>
        <begin position="143"/>
        <end position="163"/>
    </location>
</feature>
<evidence type="ECO:0000256" key="9">
    <source>
        <dbReference type="SAM" id="Phobius"/>
    </source>
</evidence>
<evidence type="ECO:0000256" key="5">
    <source>
        <dbReference type="ARBA" id="ARBA00022692"/>
    </source>
</evidence>
<dbReference type="PANTHER" id="PTHR30574">
    <property type="entry name" value="INNER MEMBRANE PROTEIN YEDE"/>
    <property type="match status" value="1"/>
</dbReference>
<dbReference type="EMBL" id="JBHRSP010000032">
    <property type="protein sequence ID" value="MFC3075071.1"/>
    <property type="molecule type" value="Genomic_DNA"/>
</dbReference>
<feature type="transmembrane region" description="Helical" evidence="9">
    <location>
        <begin position="70"/>
        <end position="92"/>
    </location>
</feature>
<evidence type="ECO:0000256" key="2">
    <source>
        <dbReference type="ARBA" id="ARBA00022448"/>
    </source>
</evidence>
<feature type="transmembrane region" description="Helical" evidence="9">
    <location>
        <begin position="183"/>
        <end position="204"/>
    </location>
</feature>
<keyword evidence="7 9" id="KW-0472">Membrane</keyword>
<name>A0ABV7DJF6_9HYPH</name>
<gene>
    <name evidence="10" type="ORF">ACFOHH_18325</name>
</gene>
<dbReference type="Proteomes" id="UP001595377">
    <property type="component" value="Unassembled WGS sequence"/>
</dbReference>
<evidence type="ECO:0000256" key="3">
    <source>
        <dbReference type="ARBA" id="ARBA00022475"/>
    </source>
</evidence>
<dbReference type="InterPro" id="IPR007272">
    <property type="entry name" value="Sulf_transp_TsuA/YedE"/>
</dbReference>
<evidence type="ECO:0000313" key="10">
    <source>
        <dbReference type="EMBL" id="MFC3075071.1"/>
    </source>
</evidence>
<proteinExistence type="inferred from homology"/>
<dbReference type="RefSeq" id="WP_257315496.1">
    <property type="nucleotide sequence ID" value="NZ_JANFDG010000012.1"/>
</dbReference>
<keyword evidence="2" id="KW-0813">Transport</keyword>
<keyword evidence="3" id="KW-1003">Cell membrane</keyword>
<keyword evidence="5 9" id="KW-0812">Transmembrane</keyword>
<dbReference type="PANTHER" id="PTHR30574:SF1">
    <property type="entry name" value="SULPHUR TRANSPORT DOMAIN-CONTAINING PROTEIN"/>
    <property type="match status" value="1"/>
</dbReference>
<accession>A0ABV7DJF6</accession>
<evidence type="ECO:0000256" key="1">
    <source>
        <dbReference type="ARBA" id="ARBA00004429"/>
    </source>
</evidence>
<feature type="transmembrane region" description="Helical" evidence="9">
    <location>
        <begin position="328"/>
        <end position="354"/>
    </location>
</feature>
<keyword evidence="11" id="KW-1185">Reference proteome</keyword>
<comment type="similarity">
    <text evidence="8">Belongs to the TsuA/YedE (TC 9.B.102) family.</text>
</comment>
<comment type="caution">
    <text evidence="10">The sequence shown here is derived from an EMBL/GenBank/DDBJ whole genome shotgun (WGS) entry which is preliminary data.</text>
</comment>
<feature type="transmembrane region" description="Helical" evidence="9">
    <location>
        <begin position="225"/>
        <end position="247"/>
    </location>
</feature>
<protein>
    <submittedName>
        <fullName evidence="10">YeeE/YedE family protein</fullName>
    </submittedName>
</protein>
<feature type="transmembrane region" description="Helical" evidence="9">
    <location>
        <begin position="112"/>
        <end position="136"/>
    </location>
</feature>